<evidence type="ECO:0000313" key="4">
    <source>
        <dbReference type="Proteomes" id="UP000199161"/>
    </source>
</evidence>
<dbReference type="AlphaFoldDB" id="A0A1I1LQW1"/>
<protein>
    <submittedName>
        <fullName evidence="3">Uncharacterized protein</fullName>
    </submittedName>
</protein>
<accession>A0A1I1LQW1</accession>
<evidence type="ECO:0000256" key="1">
    <source>
        <dbReference type="SAM" id="MobiDB-lite"/>
    </source>
</evidence>
<feature type="transmembrane region" description="Helical" evidence="2">
    <location>
        <begin position="213"/>
        <end position="239"/>
    </location>
</feature>
<organism evidence="3 4">
    <name type="scientific">Natronobacterium haloterrestre</name>
    <name type="common">Halobiforma haloterrestris</name>
    <dbReference type="NCBI Taxonomy" id="148448"/>
    <lineage>
        <taxon>Archaea</taxon>
        <taxon>Methanobacteriati</taxon>
        <taxon>Methanobacteriota</taxon>
        <taxon>Stenosarchaea group</taxon>
        <taxon>Halobacteria</taxon>
        <taxon>Halobacteriales</taxon>
        <taxon>Natrialbaceae</taxon>
        <taxon>Natronobacterium</taxon>
    </lineage>
</organism>
<gene>
    <name evidence="3" type="ORF">SAMN05444422_1188</name>
</gene>
<dbReference type="Proteomes" id="UP000199161">
    <property type="component" value="Unassembled WGS sequence"/>
</dbReference>
<feature type="transmembrane region" description="Helical" evidence="2">
    <location>
        <begin position="56"/>
        <end position="76"/>
    </location>
</feature>
<name>A0A1I1LQW1_NATHA</name>
<reference evidence="4" key="1">
    <citation type="submission" date="2016-10" db="EMBL/GenBank/DDBJ databases">
        <authorList>
            <person name="Varghese N."/>
            <person name="Submissions S."/>
        </authorList>
    </citation>
    <scope>NUCLEOTIDE SEQUENCE [LARGE SCALE GENOMIC DNA]</scope>
    <source>
        <strain evidence="4">DSM 13078</strain>
    </source>
</reference>
<keyword evidence="2" id="KW-1133">Transmembrane helix</keyword>
<feature type="transmembrane region" description="Helical" evidence="2">
    <location>
        <begin position="20"/>
        <end position="44"/>
    </location>
</feature>
<dbReference type="RefSeq" id="WP_089789972.1">
    <property type="nucleotide sequence ID" value="NZ_FOKW01000018.1"/>
</dbReference>
<evidence type="ECO:0000256" key="2">
    <source>
        <dbReference type="SAM" id="Phobius"/>
    </source>
</evidence>
<keyword evidence="4" id="KW-1185">Reference proteome</keyword>
<dbReference type="EMBL" id="FOKW01000018">
    <property type="protein sequence ID" value="SFC73318.1"/>
    <property type="molecule type" value="Genomic_DNA"/>
</dbReference>
<keyword evidence="2" id="KW-0812">Transmembrane</keyword>
<proteinExistence type="predicted"/>
<dbReference type="OrthoDB" id="204636at2157"/>
<evidence type="ECO:0000313" key="3">
    <source>
        <dbReference type="EMBL" id="SFC73318.1"/>
    </source>
</evidence>
<sequence>MVLHFGRATNVFMKTLPFVLLRIAVGLGLGLFTVLYFGAVVWIGTSLLDAGTISGWIAGIGLLIAVGLFVGAWRLVSKYLLYLVKAGHIAVVVHVIETGDAPDDQLTYGTEQVKDRFAEASVLFAVDKLVKAVLEEFNRSVVSVADRLGAVPSLEKLVRLVGKAIAVAVSYVDEAILAYGFTEDAADDPWQSAKEGVLLYGGNWKPILGSTMLIVVGLYAAAAVLFLALTPIASVLAGLSPAFEVAGWVVVAGLTLTVYAGVLKPWVKTVVITTFLLESADGDRRPDDAMADRIARRSEAFQELASRAGDERATEEQPASDLETAPEASAP</sequence>
<feature type="transmembrane region" description="Helical" evidence="2">
    <location>
        <begin position="245"/>
        <end position="263"/>
    </location>
</feature>
<keyword evidence="2" id="KW-0472">Membrane</keyword>
<feature type="region of interest" description="Disordered" evidence="1">
    <location>
        <begin position="302"/>
        <end position="331"/>
    </location>
</feature>